<proteinExistence type="predicted"/>
<protein>
    <submittedName>
        <fullName evidence="1">Uncharacterized protein</fullName>
    </submittedName>
</protein>
<name>A0A2P2JM88_RHIMU</name>
<evidence type="ECO:0000313" key="1">
    <source>
        <dbReference type="EMBL" id="MBW94582.1"/>
    </source>
</evidence>
<sequence>MCGYAAPAQAPESTEAEMGRLAYLQV</sequence>
<dbReference type="EMBL" id="GGEC01014099">
    <property type="protein sequence ID" value="MBW94582.1"/>
    <property type="molecule type" value="Transcribed_RNA"/>
</dbReference>
<organism evidence="1">
    <name type="scientific">Rhizophora mucronata</name>
    <name type="common">Asiatic mangrove</name>
    <dbReference type="NCBI Taxonomy" id="61149"/>
    <lineage>
        <taxon>Eukaryota</taxon>
        <taxon>Viridiplantae</taxon>
        <taxon>Streptophyta</taxon>
        <taxon>Embryophyta</taxon>
        <taxon>Tracheophyta</taxon>
        <taxon>Spermatophyta</taxon>
        <taxon>Magnoliopsida</taxon>
        <taxon>eudicotyledons</taxon>
        <taxon>Gunneridae</taxon>
        <taxon>Pentapetalae</taxon>
        <taxon>rosids</taxon>
        <taxon>fabids</taxon>
        <taxon>Malpighiales</taxon>
        <taxon>Rhizophoraceae</taxon>
        <taxon>Rhizophora</taxon>
    </lineage>
</organism>
<dbReference type="AlphaFoldDB" id="A0A2P2JM88"/>
<accession>A0A2P2JM88</accession>
<reference evidence="1" key="1">
    <citation type="submission" date="2018-02" db="EMBL/GenBank/DDBJ databases">
        <title>Rhizophora mucronata_Transcriptome.</title>
        <authorList>
            <person name="Meera S.P."/>
            <person name="Sreeshan A."/>
            <person name="Augustine A."/>
        </authorList>
    </citation>
    <scope>NUCLEOTIDE SEQUENCE</scope>
    <source>
        <tissue evidence="1">Leaf</tissue>
    </source>
</reference>